<evidence type="ECO:0008006" key="7">
    <source>
        <dbReference type="Google" id="ProtNLM"/>
    </source>
</evidence>
<keyword evidence="2" id="KW-1133">Transmembrane helix</keyword>
<sequence>MKIKRSNAIRSFVIVGVLLTLFGFQQVVRAETEVINNFNANITIQKDGSIFVTENIIYNFGSNQKHGIFRDIPLTAVNGPQLNINVSGVSDNIRNEFGQPYQYTTLIANNVLRIKIGDPNAFVTGIKNYIISYQVDNAIRTFNDHDELYWNVTGNQWPVAIQSANASVILPDSSISNARMDCFTGPQGDTQKNCTFNQVDSSVVRYSTTQSLNVNEGLTLVLGIPLGYIQNTYVPPQQTYSSSNTSTSSNNFILGIFLGLFIIFIFVLVISLFARRAAKIKPKPVIPRELRGRPVVPEYNPPDNLSPIEIGTLLDGRVDVTDISSVIMDLAIRGYLKIRYTTQEIRFWPDKKDFELIKLKDGADLVHPADKIIFKLLFKSRGSVKLSDLKEQKTDFQAQIKKIQEDTEQYLRDKGYFDRTAKDKSKKLKTYLWIATAILFIGTFLLTISPSWFGLIFIASFAGFVGAVIVIPIMIMRLANKLTPQGIAALGKILGFKEFLQLTDKDKLRLLNAPELRPETFEKFLPYAMVLGVEDKWAQKFEGIYNTIPDWYEDPTEAGFNSYVFARNLALFNSSFNQVFNITSPNSSSGFGGGGSSGGGSGGGGGGSW</sequence>
<protein>
    <recommendedName>
        <fullName evidence="7">DUF2207 domain-containing protein</fullName>
    </recommendedName>
</protein>
<keyword evidence="2" id="KW-0812">Transmembrane</keyword>
<dbReference type="InterPro" id="IPR018702">
    <property type="entry name" value="DUF2207"/>
</dbReference>
<evidence type="ECO:0000259" key="3">
    <source>
        <dbReference type="Pfam" id="PF09972"/>
    </source>
</evidence>
<organism evidence="5 6">
    <name type="scientific">Candidatus Azambacteria bacterium GW2011_GWB1_46_27</name>
    <dbReference type="NCBI Taxonomy" id="1618617"/>
    <lineage>
        <taxon>Bacteria</taxon>
        <taxon>Candidatus Azamiibacteriota</taxon>
    </lineage>
</organism>
<evidence type="ECO:0000313" key="5">
    <source>
        <dbReference type="EMBL" id="KKU32371.1"/>
    </source>
</evidence>
<evidence type="ECO:0000256" key="2">
    <source>
        <dbReference type="SAM" id="Phobius"/>
    </source>
</evidence>
<feature type="transmembrane region" description="Helical" evidence="2">
    <location>
        <begin position="431"/>
        <end position="449"/>
    </location>
</feature>
<proteinExistence type="predicted"/>
<dbReference type="EMBL" id="LCMJ01000057">
    <property type="protein sequence ID" value="KKU32371.1"/>
    <property type="molecule type" value="Genomic_DNA"/>
</dbReference>
<evidence type="ECO:0000313" key="6">
    <source>
        <dbReference type="Proteomes" id="UP000034067"/>
    </source>
</evidence>
<gene>
    <name evidence="5" type="ORF">UX48_C0057G0002</name>
</gene>
<dbReference type="Pfam" id="PF09972">
    <property type="entry name" value="DUF2207"/>
    <property type="match status" value="1"/>
</dbReference>
<feature type="transmembrane region" description="Helical" evidence="2">
    <location>
        <begin position="252"/>
        <end position="274"/>
    </location>
</feature>
<name>A0A0G1PHY0_9BACT</name>
<dbReference type="Proteomes" id="UP000034067">
    <property type="component" value="Unassembled WGS sequence"/>
</dbReference>
<feature type="domain" description="DUF2207" evidence="3">
    <location>
        <begin position="35"/>
        <end position="222"/>
    </location>
</feature>
<feature type="compositionally biased region" description="Gly residues" evidence="1">
    <location>
        <begin position="590"/>
        <end position="609"/>
    </location>
</feature>
<comment type="caution">
    <text evidence="5">The sequence shown here is derived from an EMBL/GenBank/DDBJ whole genome shotgun (WGS) entry which is preliminary data.</text>
</comment>
<dbReference type="InterPro" id="IPR048389">
    <property type="entry name" value="YciQ-like_C"/>
</dbReference>
<dbReference type="Pfam" id="PF20990">
    <property type="entry name" value="DUF2207_C"/>
    <property type="match status" value="1"/>
</dbReference>
<accession>A0A0G1PHY0</accession>
<feature type="transmembrane region" description="Helical" evidence="2">
    <location>
        <begin position="455"/>
        <end position="475"/>
    </location>
</feature>
<dbReference type="AlphaFoldDB" id="A0A0G1PHY0"/>
<keyword evidence="2" id="KW-0472">Membrane</keyword>
<evidence type="ECO:0000259" key="4">
    <source>
        <dbReference type="Pfam" id="PF20990"/>
    </source>
</evidence>
<feature type="domain" description="Predicted membrane protein YciQ-like C-terminal" evidence="4">
    <location>
        <begin position="297"/>
        <end position="541"/>
    </location>
</feature>
<reference evidence="5 6" key="1">
    <citation type="journal article" date="2015" name="Nature">
        <title>rRNA introns, odd ribosomes, and small enigmatic genomes across a large radiation of phyla.</title>
        <authorList>
            <person name="Brown C.T."/>
            <person name="Hug L.A."/>
            <person name="Thomas B.C."/>
            <person name="Sharon I."/>
            <person name="Castelle C.J."/>
            <person name="Singh A."/>
            <person name="Wilkins M.J."/>
            <person name="Williams K.H."/>
            <person name="Banfield J.F."/>
        </authorList>
    </citation>
    <scope>NUCLEOTIDE SEQUENCE [LARGE SCALE GENOMIC DNA]</scope>
</reference>
<feature type="region of interest" description="Disordered" evidence="1">
    <location>
        <begin position="588"/>
        <end position="609"/>
    </location>
</feature>
<evidence type="ECO:0000256" key="1">
    <source>
        <dbReference type="SAM" id="MobiDB-lite"/>
    </source>
</evidence>